<dbReference type="KEGG" id="gbn:GEOBRER4_36380"/>
<name>A0A6S6M549_9BACT</name>
<dbReference type="Proteomes" id="UP000515472">
    <property type="component" value="Chromosome"/>
</dbReference>
<gene>
    <name evidence="1" type="ORF">GEOBRER4_n3783</name>
</gene>
<sequence length="137" mass="15207">MNHSLLEMIAEAEQKHLLLLQEANDLLKRLEYIGPEELADLLERRQTLVEWIQDFDAAIAGADCSGPVERAALDSFKIFQQETIGKVLEVDGLVTGLAQGKCSSIQASLSSMKKSKRIRNAFDNAGSVQQHSLDRKL</sequence>
<protein>
    <submittedName>
        <fullName evidence="1">Uncharacterized protein</fullName>
    </submittedName>
</protein>
<reference evidence="1 2" key="1">
    <citation type="submission" date="2020-06" db="EMBL/GenBank/DDBJ databases">
        <title>Interaction of electrochemicaly active bacteria, Geobacter bremensis R4 on different carbon anode.</title>
        <authorList>
            <person name="Meng L."/>
            <person name="Yoshida N."/>
        </authorList>
    </citation>
    <scope>NUCLEOTIDE SEQUENCE [LARGE SCALE GENOMIC DNA]</scope>
    <source>
        <strain evidence="1 2">R4</strain>
    </source>
</reference>
<accession>A0A6S6M549</accession>
<dbReference type="AlphaFoldDB" id="A0A6S6M549"/>
<evidence type="ECO:0000313" key="1">
    <source>
        <dbReference type="EMBL" id="BCG48888.1"/>
    </source>
</evidence>
<dbReference type="EMBL" id="AP023213">
    <property type="protein sequence ID" value="BCG48888.1"/>
    <property type="molecule type" value="Genomic_DNA"/>
</dbReference>
<dbReference type="RefSeq" id="WP_185243496.1">
    <property type="nucleotide sequence ID" value="NZ_AP023213.1"/>
</dbReference>
<evidence type="ECO:0000313" key="2">
    <source>
        <dbReference type="Proteomes" id="UP000515472"/>
    </source>
</evidence>
<proteinExistence type="predicted"/>
<organism evidence="1 2">
    <name type="scientific">Citrifermentans bremense</name>
    <dbReference type="NCBI Taxonomy" id="60035"/>
    <lineage>
        <taxon>Bacteria</taxon>
        <taxon>Pseudomonadati</taxon>
        <taxon>Thermodesulfobacteriota</taxon>
        <taxon>Desulfuromonadia</taxon>
        <taxon>Geobacterales</taxon>
        <taxon>Geobacteraceae</taxon>
        <taxon>Citrifermentans</taxon>
    </lineage>
</organism>
<keyword evidence="2" id="KW-1185">Reference proteome</keyword>